<comment type="caution">
    <text evidence="4">The sequence shown here is derived from an EMBL/GenBank/DDBJ whole genome shotgun (WGS) entry which is preliminary data.</text>
</comment>
<feature type="domain" description="Mannosyl-glycoprotein endo-beta-N-acetylglucosamidase-like" evidence="3">
    <location>
        <begin position="119"/>
        <end position="279"/>
    </location>
</feature>
<name>A0A4R6BT22_9STAP</name>
<evidence type="ECO:0000313" key="4">
    <source>
        <dbReference type="EMBL" id="TDM07514.1"/>
    </source>
</evidence>
<comment type="similarity">
    <text evidence="1">In the N-terminal section; belongs to the N-acetylmuramoyl-L-alanine amidase 2 family.</text>
</comment>
<dbReference type="GO" id="GO:0004040">
    <property type="term" value="F:amidase activity"/>
    <property type="evidence" value="ECO:0007669"/>
    <property type="project" value="InterPro"/>
</dbReference>
<dbReference type="AlphaFoldDB" id="A0A4R6BT22"/>
<keyword evidence="5" id="KW-1185">Reference proteome</keyword>
<gene>
    <name evidence="4" type="ORF">ERX29_08755</name>
</gene>
<dbReference type="Gene3D" id="1.10.530.10">
    <property type="match status" value="1"/>
</dbReference>
<evidence type="ECO:0000259" key="3">
    <source>
        <dbReference type="SMART" id="SM00047"/>
    </source>
</evidence>
<keyword evidence="2" id="KW-0472">Membrane</keyword>
<feature type="transmembrane region" description="Helical" evidence="2">
    <location>
        <begin position="21"/>
        <end position="41"/>
    </location>
</feature>
<evidence type="ECO:0000256" key="1">
    <source>
        <dbReference type="ARBA" id="ARBA00006088"/>
    </source>
</evidence>
<accession>A0A4R6BT22</accession>
<proteinExistence type="inferred from homology"/>
<dbReference type="RefSeq" id="WP_133444305.1">
    <property type="nucleotide sequence ID" value="NZ_SCWB01000014.1"/>
</dbReference>
<organism evidence="4 5">
    <name type="scientific">Macrococcus lamae</name>
    <dbReference type="NCBI Taxonomy" id="198484"/>
    <lineage>
        <taxon>Bacteria</taxon>
        <taxon>Bacillati</taxon>
        <taxon>Bacillota</taxon>
        <taxon>Bacilli</taxon>
        <taxon>Bacillales</taxon>
        <taxon>Staphylococcaceae</taxon>
        <taxon>Macrococcus</taxon>
    </lineage>
</organism>
<keyword evidence="2" id="KW-0812">Transmembrane</keyword>
<evidence type="ECO:0000256" key="2">
    <source>
        <dbReference type="SAM" id="Phobius"/>
    </source>
</evidence>
<dbReference type="SMART" id="SM00047">
    <property type="entry name" value="LYZ2"/>
    <property type="match status" value="1"/>
</dbReference>
<dbReference type="Proteomes" id="UP000294802">
    <property type="component" value="Unassembled WGS sequence"/>
</dbReference>
<dbReference type="Pfam" id="PF01832">
    <property type="entry name" value="Glucosaminidase"/>
    <property type="match status" value="1"/>
</dbReference>
<sequence length="285" mass="33056">MTQKQLAKRQLEIRNKWIMTGIVVLIGTGIYLMVRMSIAAYEERMEDRRVTVDYTYAEAKKRQQKAAPAVSDGVSWSPADGRDIDRFMQPDKFYFHSEQRYQFLNLKMSQKIDAQTLDELLDGQGILDGLGKAFAQASRKEDVNEVYLISHAMLETGKGRSELARGVTLNNEGKRDTDGTRYYNFFGIGAYDNNPVMSGARHAQQQGWDTPEKAVRGGAEFIHREYLARDNQYTLYSMRFNPADPGRHQYATDVMWAHHNARQMADYYKQLGREGRFFTRHYYKR</sequence>
<evidence type="ECO:0000313" key="5">
    <source>
        <dbReference type="Proteomes" id="UP000294802"/>
    </source>
</evidence>
<protein>
    <submittedName>
        <fullName evidence="4">Autolysin</fullName>
    </submittedName>
</protein>
<keyword evidence="2" id="KW-1133">Transmembrane helix</keyword>
<dbReference type="EMBL" id="SCWB01000014">
    <property type="protein sequence ID" value="TDM07514.1"/>
    <property type="molecule type" value="Genomic_DNA"/>
</dbReference>
<reference evidence="4 5" key="1">
    <citation type="submission" date="2019-01" db="EMBL/GenBank/DDBJ databases">
        <title>Draft genome sequences of the type strains of six Macrococcus species.</title>
        <authorList>
            <person name="Mazhar S."/>
            <person name="Altermann E."/>
            <person name="Hill C."/>
            <person name="Mcauliffe O."/>
        </authorList>
    </citation>
    <scope>NUCLEOTIDE SEQUENCE [LARGE SCALE GENOMIC DNA]</scope>
    <source>
        <strain evidence="4 5">CCM4815</strain>
    </source>
</reference>
<dbReference type="OrthoDB" id="9816557at2"/>
<dbReference type="InterPro" id="IPR002901">
    <property type="entry name" value="MGlyc_endo_b_GlcNAc-like_dom"/>
</dbReference>